<dbReference type="RefSeq" id="WP_164452679.1">
    <property type="nucleotide sequence ID" value="NZ_JAAIJQ010000024.1"/>
</dbReference>
<dbReference type="GO" id="GO:0016740">
    <property type="term" value="F:transferase activity"/>
    <property type="evidence" value="ECO:0007669"/>
    <property type="project" value="UniProtKB-KW"/>
</dbReference>
<dbReference type="AlphaFoldDB" id="A0A6M0JYN7"/>
<dbReference type="SUPFAM" id="SSF53448">
    <property type="entry name" value="Nucleotide-diphospho-sugar transferases"/>
    <property type="match status" value="1"/>
</dbReference>
<comment type="caution">
    <text evidence="2">The sequence shown here is derived from an EMBL/GenBank/DDBJ whole genome shotgun (WGS) entry which is preliminary data.</text>
</comment>
<keyword evidence="3" id="KW-1185">Reference proteome</keyword>
<dbReference type="PANTHER" id="PTHR43685:SF11">
    <property type="entry name" value="GLYCOSYLTRANSFERASE TAGX-RELATED"/>
    <property type="match status" value="1"/>
</dbReference>
<dbReference type="InterPro" id="IPR050834">
    <property type="entry name" value="Glycosyltransf_2"/>
</dbReference>
<feature type="domain" description="Glycosyltransferase 2-like" evidence="1">
    <location>
        <begin position="10"/>
        <end position="135"/>
    </location>
</feature>
<protein>
    <submittedName>
        <fullName evidence="2">Glycosyltransferase</fullName>
    </submittedName>
</protein>
<evidence type="ECO:0000313" key="3">
    <source>
        <dbReference type="Proteomes" id="UP000483379"/>
    </source>
</evidence>
<dbReference type="Gene3D" id="3.90.550.10">
    <property type="entry name" value="Spore Coat Polysaccharide Biosynthesis Protein SpsA, Chain A"/>
    <property type="match status" value="1"/>
</dbReference>
<evidence type="ECO:0000313" key="2">
    <source>
        <dbReference type="EMBL" id="NEV62204.1"/>
    </source>
</evidence>
<dbReference type="InterPro" id="IPR029044">
    <property type="entry name" value="Nucleotide-diphossugar_trans"/>
</dbReference>
<gene>
    <name evidence="2" type="ORF">G3446_09925</name>
</gene>
<dbReference type="InterPro" id="IPR001173">
    <property type="entry name" value="Glyco_trans_2-like"/>
</dbReference>
<accession>A0A6M0JYN7</accession>
<dbReference type="Pfam" id="PF00535">
    <property type="entry name" value="Glycos_transf_2"/>
    <property type="match status" value="1"/>
</dbReference>
<keyword evidence="2" id="KW-0808">Transferase</keyword>
<sequence>MVTTSTGLVSVVITNFNYGDYVCSAIQSALDQTHPSVEVIVVDDASSDDSWKRMRTFEPRARCIRVARRGQIGAAMAGFEQSGGDVVLFLDADDVLLPDAVAMLSRPFAERADVVKAQGYMLTIDRLGKRLGQRLPRRLPASGCYRDAVLRHGLLPLAHAYTSGNAWSRSFLSSVFPLPRRGWLDDYLPDLAPLYGRIESVPRAVVEYRIHGKNAWYGSRVLTQDSMRAYLEKQDWKVDFLADHVEALGLPADRAAWKRWKRSWRDILIEFVVARASGRARPQRLTRFMAAPLRAEWAKLPPAIAASLLLGLIWLLPRSQGLAVAHWALRARGGWADLA</sequence>
<reference evidence="2 3" key="1">
    <citation type="submission" date="2020-02" db="EMBL/GenBank/DDBJ databases">
        <title>Genome sequences of Thiorhodococcus mannitoliphagus and Thiorhodococcus minor, purple sulfur photosynthetic bacteria in the gammaproteobacterial family, Chromatiaceae.</title>
        <authorList>
            <person name="Aviles F.A."/>
            <person name="Meyer T.E."/>
            <person name="Kyndt J.A."/>
        </authorList>
    </citation>
    <scope>NUCLEOTIDE SEQUENCE [LARGE SCALE GENOMIC DNA]</scope>
    <source>
        <strain evidence="2 3">DSM 11518</strain>
    </source>
</reference>
<dbReference type="Proteomes" id="UP000483379">
    <property type="component" value="Unassembled WGS sequence"/>
</dbReference>
<dbReference type="EMBL" id="JAAIJQ010000024">
    <property type="protein sequence ID" value="NEV62204.1"/>
    <property type="molecule type" value="Genomic_DNA"/>
</dbReference>
<organism evidence="2 3">
    <name type="scientific">Thiorhodococcus minor</name>
    <dbReference type="NCBI Taxonomy" id="57489"/>
    <lineage>
        <taxon>Bacteria</taxon>
        <taxon>Pseudomonadati</taxon>
        <taxon>Pseudomonadota</taxon>
        <taxon>Gammaproteobacteria</taxon>
        <taxon>Chromatiales</taxon>
        <taxon>Chromatiaceae</taxon>
        <taxon>Thiorhodococcus</taxon>
    </lineage>
</organism>
<dbReference type="PANTHER" id="PTHR43685">
    <property type="entry name" value="GLYCOSYLTRANSFERASE"/>
    <property type="match status" value="1"/>
</dbReference>
<name>A0A6M0JYN7_9GAMM</name>
<proteinExistence type="predicted"/>
<evidence type="ECO:0000259" key="1">
    <source>
        <dbReference type="Pfam" id="PF00535"/>
    </source>
</evidence>